<dbReference type="AlphaFoldDB" id="A0A1H9J6F9"/>
<dbReference type="Pfam" id="PF00672">
    <property type="entry name" value="HAMP"/>
    <property type="match status" value="1"/>
</dbReference>
<dbReference type="EMBL" id="FOGC01000007">
    <property type="protein sequence ID" value="SEQ82450.1"/>
    <property type="molecule type" value="Genomic_DNA"/>
</dbReference>
<evidence type="ECO:0000256" key="10">
    <source>
        <dbReference type="SAM" id="Phobius"/>
    </source>
</evidence>
<dbReference type="SMART" id="SM00304">
    <property type="entry name" value="HAMP"/>
    <property type="match status" value="1"/>
</dbReference>
<comment type="subcellular location">
    <subcellularLocation>
        <location evidence="2">Cell membrane</location>
        <topology evidence="2">Multi-pass membrane protein</topology>
    </subcellularLocation>
</comment>
<dbReference type="OrthoDB" id="9804645at2"/>
<evidence type="ECO:0000256" key="4">
    <source>
        <dbReference type="ARBA" id="ARBA00022475"/>
    </source>
</evidence>
<feature type="transmembrane region" description="Helical" evidence="10">
    <location>
        <begin position="12"/>
        <end position="32"/>
    </location>
</feature>
<dbReference type="InterPro" id="IPR003594">
    <property type="entry name" value="HATPase_dom"/>
</dbReference>
<dbReference type="Pfam" id="PF02518">
    <property type="entry name" value="HATPase_c"/>
    <property type="match status" value="1"/>
</dbReference>
<keyword evidence="9" id="KW-0067">ATP-binding</keyword>
<evidence type="ECO:0000256" key="9">
    <source>
        <dbReference type="ARBA" id="ARBA00022840"/>
    </source>
</evidence>
<keyword evidence="5" id="KW-0597">Phosphoprotein</keyword>
<dbReference type="PANTHER" id="PTHR44936">
    <property type="entry name" value="SENSOR PROTEIN CREC"/>
    <property type="match status" value="1"/>
</dbReference>
<keyword evidence="6" id="KW-0808">Transferase</keyword>
<sequence>MNQRYPRRLFTKMLVAFLFVFLLISQVIWLGFSLFAHDDSPFARQQRSLQQVQLASISGLLAHSSGPAAVQALVESWEPNVRPQVSFSPAPNTPTTIYAEDRGVPTILSQQLRDNAGHRYQVVLDYNGLDRFYERGHHSWHDSLHIPTPIMFFAPFLGIFFSLLLAWNMTRPIRQLREGFAKVSRGDLSVRLFPAMKRRYDELSIVAKDFDAMVERIDVLVKAREALLHDISHELRTPLARVQLAVGLARQSESNIPQSLDRIDLETERLDKMIGELLTLSRAEHDGIDIEQYFDFITLLEAILVDVRYEAQQPQVDVVAHYDSLKSVTVRGNAELIRRAIENVLRNALRYSTQGQVIVVKVEVDRDTLLLTICDSGPGVAEEKMSSIFDPFVRLQSSLSGKGYGLGLAIVRKVITAHHGQVSASNRQEGGLKISIRLPRWPE</sequence>
<evidence type="ECO:0000313" key="14">
    <source>
        <dbReference type="Proteomes" id="UP000242515"/>
    </source>
</evidence>
<feature type="domain" description="Histidine kinase" evidence="11">
    <location>
        <begin position="230"/>
        <end position="442"/>
    </location>
</feature>
<gene>
    <name evidence="13" type="ORF">SAMN05216522_10745</name>
</gene>
<feature type="domain" description="HAMP" evidence="12">
    <location>
        <begin position="167"/>
        <end position="222"/>
    </location>
</feature>
<dbReference type="Gene3D" id="1.10.287.130">
    <property type="match status" value="1"/>
</dbReference>
<dbReference type="SMART" id="SM00387">
    <property type="entry name" value="HATPase_c"/>
    <property type="match status" value="1"/>
</dbReference>
<keyword evidence="8 13" id="KW-0418">Kinase</keyword>
<dbReference type="SUPFAM" id="SSF158472">
    <property type="entry name" value="HAMP domain-like"/>
    <property type="match status" value="1"/>
</dbReference>
<dbReference type="GO" id="GO:0005524">
    <property type="term" value="F:ATP binding"/>
    <property type="evidence" value="ECO:0007669"/>
    <property type="project" value="UniProtKB-KW"/>
</dbReference>
<dbReference type="Gene3D" id="6.10.340.10">
    <property type="match status" value="1"/>
</dbReference>
<protein>
    <recommendedName>
        <fullName evidence="3">histidine kinase</fullName>
        <ecNumber evidence="3">2.7.13.3</ecNumber>
    </recommendedName>
</protein>
<dbReference type="InterPro" id="IPR004358">
    <property type="entry name" value="Sig_transdc_His_kin-like_C"/>
</dbReference>
<dbReference type="PROSITE" id="PS50885">
    <property type="entry name" value="HAMP"/>
    <property type="match status" value="1"/>
</dbReference>
<keyword evidence="14" id="KW-1185">Reference proteome</keyword>
<evidence type="ECO:0000256" key="2">
    <source>
        <dbReference type="ARBA" id="ARBA00004651"/>
    </source>
</evidence>
<dbReference type="PANTHER" id="PTHR44936:SF10">
    <property type="entry name" value="SENSOR PROTEIN RSTB"/>
    <property type="match status" value="1"/>
</dbReference>
<dbReference type="InterPro" id="IPR050980">
    <property type="entry name" value="2C_sensor_his_kinase"/>
</dbReference>
<dbReference type="InterPro" id="IPR036097">
    <property type="entry name" value="HisK_dim/P_sf"/>
</dbReference>
<dbReference type="SUPFAM" id="SSF47384">
    <property type="entry name" value="Homodimeric domain of signal transducing histidine kinase"/>
    <property type="match status" value="1"/>
</dbReference>
<evidence type="ECO:0000259" key="11">
    <source>
        <dbReference type="PROSITE" id="PS50109"/>
    </source>
</evidence>
<reference evidence="14" key="1">
    <citation type="submission" date="2016-10" db="EMBL/GenBank/DDBJ databases">
        <authorList>
            <person name="Varghese N."/>
            <person name="Submissions S."/>
        </authorList>
    </citation>
    <scope>NUCLEOTIDE SEQUENCE [LARGE SCALE GENOMIC DNA]</scope>
    <source>
        <strain evidence="14">8N4</strain>
    </source>
</reference>
<evidence type="ECO:0000256" key="3">
    <source>
        <dbReference type="ARBA" id="ARBA00012438"/>
    </source>
</evidence>
<dbReference type="Pfam" id="PF00512">
    <property type="entry name" value="HisKA"/>
    <property type="match status" value="1"/>
</dbReference>
<dbReference type="PRINTS" id="PR00344">
    <property type="entry name" value="BCTRLSENSOR"/>
</dbReference>
<keyword evidence="10" id="KW-0812">Transmembrane</keyword>
<dbReference type="InterPro" id="IPR003660">
    <property type="entry name" value="HAMP_dom"/>
</dbReference>
<evidence type="ECO:0000259" key="12">
    <source>
        <dbReference type="PROSITE" id="PS50885"/>
    </source>
</evidence>
<dbReference type="Gene3D" id="3.30.565.10">
    <property type="entry name" value="Histidine kinase-like ATPase, C-terminal domain"/>
    <property type="match status" value="1"/>
</dbReference>
<evidence type="ECO:0000256" key="6">
    <source>
        <dbReference type="ARBA" id="ARBA00022679"/>
    </source>
</evidence>
<keyword evidence="4" id="KW-1003">Cell membrane</keyword>
<dbReference type="Proteomes" id="UP000242515">
    <property type="component" value="Unassembled WGS sequence"/>
</dbReference>
<dbReference type="SUPFAM" id="SSF55874">
    <property type="entry name" value="ATPase domain of HSP90 chaperone/DNA topoisomerase II/histidine kinase"/>
    <property type="match status" value="1"/>
</dbReference>
<evidence type="ECO:0000256" key="1">
    <source>
        <dbReference type="ARBA" id="ARBA00000085"/>
    </source>
</evidence>
<evidence type="ECO:0000256" key="8">
    <source>
        <dbReference type="ARBA" id="ARBA00022777"/>
    </source>
</evidence>
<dbReference type="PROSITE" id="PS50109">
    <property type="entry name" value="HIS_KIN"/>
    <property type="match status" value="1"/>
</dbReference>
<keyword evidence="10" id="KW-0472">Membrane</keyword>
<proteinExistence type="predicted"/>
<keyword evidence="7" id="KW-0547">Nucleotide-binding</keyword>
<keyword evidence="10" id="KW-1133">Transmembrane helix</keyword>
<dbReference type="STRING" id="988801.SAMN05216522_10745"/>
<dbReference type="InterPro" id="IPR003661">
    <property type="entry name" value="HisK_dim/P_dom"/>
</dbReference>
<dbReference type="CDD" id="cd06225">
    <property type="entry name" value="HAMP"/>
    <property type="match status" value="1"/>
</dbReference>
<name>A0A1H9J6F9_9GAMM</name>
<dbReference type="CDD" id="cd00082">
    <property type="entry name" value="HisKA"/>
    <property type="match status" value="1"/>
</dbReference>
<dbReference type="InterPro" id="IPR005467">
    <property type="entry name" value="His_kinase_dom"/>
</dbReference>
<comment type="catalytic activity">
    <reaction evidence="1">
        <text>ATP + protein L-histidine = ADP + protein N-phospho-L-histidine.</text>
        <dbReference type="EC" id="2.7.13.3"/>
    </reaction>
</comment>
<evidence type="ECO:0000256" key="5">
    <source>
        <dbReference type="ARBA" id="ARBA00022553"/>
    </source>
</evidence>
<dbReference type="RefSeq" id="WP_092676086.1">
    <property type="nucleotide sequence ID" value="NZ_FOGC01000007.1"/>
</dbReference>
<dbReference type="GO" id="GO:0005886">
    <property type="term" value="C:plasma membrane"/>
    <property type="evidence" value="ECO:0007669"/>
    <property type="project" value="UniProtKB-SubCell"/>
</dbReference>
<accession>A0A1H9J6F9</accession>
<dbReference type="SMART" id="SM00388">
    <property type="entry name" value="HisKA"/>
    <property type="match status" value="1"/>
</dbReference>
<dbReference type="InterPro" id="IPR036890">
    <property type="entry name" value="HATPase_C_sf"/>
</dbReference>
<evidence type="ECO:0000313" key="13">
    <source>
        <dbReference type="EMBL" id="SEQ82450.1"/>
    </source>
</evidence>
<dbReference type="GO" id="GO:0000155">
    <property type="term" value="F:phosphorelay sensor kinase activity"/>
    <property type="evidence" value="ECO:0007669"/>
    <property type="project" value="InterPro"/>
</dbReference>
<evidence type="ECO:0000256" key="7">
    <source>
        <dbReference type="ARBA" id="ARBA00022741"/>
    </source>
</evidence>
<feature type="transmembrane region" description="Helical" evidence="10">
    <location>
        <begin position="150"/>
        <end position="167"/>
    </location>
</feature>
<dbReference type="EC" id="2.7.13.3" evidence="3"/>
<organism evidence="13 14">
    <name type="scientific">Rosenbergiella nectarea</name>
    <dbReference type="NCBI Taxonomy" id="988801"/>
    <lineage>
        <taxon>Bacteria</taxon>
        <taxon>Pseudomonadati</taxon>
        <taxon>Pseudomonadota</taxon>
        <taxon>Gammaproteobacteria</taxon>
        <taxon>Enterobacterales</taxon>
        <taxon>Erwiniaceae</taxon>
        <taxon>Rosenbergiella</taxon>
    </lineage>
</organism>